<dbReference type="InterPro" id="IPR036259">
    <property type="entry name" value="MFS_trans_sf"/>
</dbReference>
<evidence type="ECO:0000256" key="1">
    <source>
        <dbReference type="SAM" id="MobiDB-lite"/>
    </source>
</evidence>
<dbReference type="EMBL" id="CABVHW010000001">
    <property type="protein sequence ID" value="VVN70432.1"/>
    <property type="molecule type" value="Genomic_DNA"/>
</dbReference>
<feature type="region of interest" description="Disordered" evidence="1">
    <location>
        <begin position="74"/>
        <end position="93"/>
    </location>
</feature>
<gene>
    <name evidence="3" type="ORF">PS710_00387</name>
</gene>
<feature type="transmembrane region" description="Helical" evidence="2">
    <location>
        <begin position="20"/>
        <end position="48"/>
    </location>
</feature>
<accession>A0A5E6ZVA1</accession>
<keyword evidence="2" id="KW-0812">Transmembrane</keyword>
<sequence>MNAQTVDIKQWIDDRSMSRYQWLILFLCFLIVTFDGFDAAIMGFIAPAVIQDWAISRSAFGPILAAAMVCRPSWRPSRSSPALRHALSSLRLN</sequence>
<reference evidence="3 4" key="1">
    <citation type="submission" date="2019-09" db="EMBL/GenBank/DDBJ databases">
        <authorList>
            <person name="Chandra G."/>
            <person name="Truman W A."/>
        </authorList>
    </citation>
    <scope>NUCLEOTIDE SEQUENCE [LARGE SCALE GENOMIC DNA]</scope>
    <source>
        <strain evidence="3">PS710</strain>
    </source>
</reference>
<evidence type="ECO:0000256" key="2">
    <source>
        <dbReference type="SAM" id="Phobius"/>
    </source>
</evidence>
<dbReference type="AlphaFoldDB" id="A0A5E6ZVA1"/>
<dbReference type="SUPFAM" id="SSF103473">
    <property type="entry name" value="MFS general substrate transporter"/>
    <property type="match status" value="1"/>
</dbReference>
<evidence type="ECO:0000313" key="4">
    <source>
        <dbReference type="Proteomes" id="UP000381093"/>
    </source>
</evidence>
<organism evidence="3 4">
    <name type="scientific">Pseudomonas fluorescens</name>
    <dbReference type="NCBI Taxonomy" id="294"/>
    <lineage>
        <taxon>Bacteria</taxon>
        <taxon>Pseudomonadati</taxon>
        <taxon>Pseudomonadota</taxon>
        <taxon>Gammaproteobacteria</taxon>
        <taxon>Pseudomonadales</taxon>
        <taxon>Pseudomonadaceae</taxon>
        <taxon>Pseudomonas</taxon>
    </lineage>
</organism>
<protein>
    <recommendedName>
        <fullName evidence="5">4-hydroxybenzoate transporter PcaK</fullName>
    </recommendedName>
</protein>
<dbReference type="Proteomes" id="UP000381093">
    <property type="component" value="Unassembled WGS sequence"/>
</dbReference>
<proteinExistence type="predicted"/>
<name>A0A5E6ZVA1_PSEFL</name>
<dbReference type="Gene3D" id="1.20.1250.20">
    <property type="entry name" value="MFS general substrate transporter like domains"/>
    <property type="match status" value="1"/>
</dbReference>
<evidence type="ECO:0008006" key="5">
    <source>
        <dbReference type="Google" id="ProtNLM"/>
    </source>
</evidence>
<evidence type="ECO:0000313" key="3">
    <source>
        <dbReference type="EMBL" id="VVN70432.1"/>
    </source>
</evidence>
<keyword evidence="2" id="KW-1133">Transmembrane helix</keyword>
<keyword evidence="2" id="KW-0472">Membrane</keyword>